<sequence>MDLGLKGKVALVMASSRGLGQAMAVSLAREGVKVAVTGRNPEGLKKSVEMIEAAGGTALALSWDLSDSSLIDSLVSKVEKELGPIDILINNTGGPPPTLALGQDPALWQKSFNDMVLSLISITDRVLPGMRQRQWGRIITSTTSGAIAPIKNLAISNTLRAALLAWSKTLAAEVAADGITVNVIMPGRVATDRLRQLDEARAQRENMSYESVVKASQSQIPMGRYGDPQEYGDAAAFLASRNASYITGSVIRVDGGQIQAI</sequence>
<organism evidence="2 3">
    <name type="scientific">Polynucleobacter duraquae</name>
    <dbReference type="NCBI Taxonomy" id="1835254"/>
    <lineage>
        <taxon>Bacteria</taxon>
        <taxon>Pseudomonadati</taxon>
        <taxon>Pseudomonadota</taxon>
        <taxon>Betaproteobacteria</taxon>
        <taxon>Burkholderiales</taxon>
        <taxon>Burkholderiaceae</taxon>
        <taxon>Polynucleobacter</taxon>
    </lineage>
</organism>
<dbReference type="FunFam" id="3.40.50.720:FF:000084">
    <property type="entry name" value="Short-chain dehydrogenase reductase"/>
    <property type="match status" value="1"/>
</dbReference>
<reference evidence="2 3" key="1">
    <citation type="submission" date="2014-03" db="EMBL/GenBank/DDBJ databases">
        <title>Genome of Polynucleobacter strain MWH-MoK4.</title>
        <authorList>
            <person name="Hahn M.W."/>
        </authorList>
    </citation>
    <scope>NUCLEOTIDE SEQUENCE [LARGE SCALE GENOMIC DNA]</scope>
    <source>
        <strain evidence="2 3">MWH-MoK4</strain>
    </source>
</reference>
<dbReference type="Gene3D" id="3.40.50.720">
    <property type="entry name" value="NAD(P)-binding Rossmann-like Domain"/>
    <property type="match status" value="1"/>
</dbReference>
<dbReference type="Pfam" id="PF13561">
    <property type="entry name" value="adh_short_C2"/>
    <property type="match status" value="1"/>
</dbReference>
<comment type="similarity">
    <text evidence="1">Belongs to the short-chain dehydrogenases/reductases (SDR) family.</text>
</comment>
<evidence type="ECO:0000313" key="3">
    <source>
        <dbReference type="Proteomes" id="UP000061135"/>
    </source>
</evidence>
<name>A0A0E3V095_9BURK</name>
<evidence type="ECO:0000313" key="2">
    <source>
        <dbReference type="EMBL" id="AKD25069.1"/>
    </source>
</evidence>
<dbReference type="HOGENOM" id="CLU_010194_1_2_4"/>
<dbReference type="EC" id="1.1.1.100" evidence="2"/>
<evidence type="ECO:0000256" key="1">
    <source>
        <dbReference type="ARBA" id="ARBA00006484"/>
    </source>
</evidence>
<dbReference type="CDD" id="cd05344">
    <property type="entry name" value="BKR_like_SDR_like"/>
    <property type="match status" value="1"/>
</dbReference>
<dbReference type="PATRIC" id="fig|576611.7.peg.744"/>
<accession>A0A0E3V095</accession>
<proteinExistence type="inferred from homology"/>
<dbReference type="PRINTS" id="PR00081">
    <property type="entry name" value="GDHRDH"/>
</dbReference>
<dbReference type="GO" id="GO:0004316">
    <property type="term" value="F:3-oxoacyl-[acyl-carrier-protein] reductase (NADPH) activity"/>
    <property type="evidence" value="ECO:0007669"/>
    <property type="project" value="UniProtKB-EC"/>
</dbReference>
<dbReference type="SUPFAM" id="SSF51735">
    <property type="entry name" value="NAD(P)-binding Rossmann-fold domains"/>
    <property type="match status" value="1"/>
</dbReference>
<protein>
    <submittedName>
        <fullName evidence="2">Dehydrogenases with different specificities (Related to short-chain alcohol dehydrogenases)</fullName>
        <ecNumber evidence="2">1.1.1.100</ecNumber>
    </submittedName>
</protein>
<dbReference type="InterPro" id="IPR050259">
    <property type="entry name" value="SDR"/>
</dbReference>
<dbReference type="KEGG" id="pdq:CL55_00007360"/>
<dbReference type="InterPro" id="IPR002347">
    <property type="entry name" value="SDR_fam"/>
</dbReference>
<keyword evidence="3" id="KW-1185">Reference proteome</keyword>
<dbReference type="STRING" id="1835254.CL55_00007360"/>
<dbReference type="OrthoDB" id="9793325at2"/>
<gene>
    <name evidence="2" type="ORF">CL55_00007360</name>
</gene>
<dbReference type="PANTHER" id="PTHR42879:SF6">
    <property type="entry name" value="NADPH-DEPENDENT REDUCTASE BACG"/>
    <property type="match status" value="1"/>
</dbReference>
<dbReference type="EMBL" id="CP007501">
    <property type="protein sequence ID" value="AKD25069.1"/>
    <property type="molecule type" value="Genomic_DNA"/>
</dbReference>
<dbReference type="RefSeq" id="WP_046329926.1">
    <property type="nucleotide sequence ID" value="NZ_CP007501.1"/>
</dbReference>
<dbReference type="InterPro" id="IPR036291">
    <property type="entry name" value="NAD(P)-bd_dom_sf"/>
</dbReference>
<dbReference type="AlphaFoldDB" id="A0A0E3V095"/>
<keyword evidence="2" id="KW-0560">Oxidoreductase</keyword>
<dbReference type="PANTHER" id="PTHR42879">
    <property type="entry name" value="3-OXOACYL-(ACYL-CARRIER-PROTEIN) REDUCTASE"/>
    <property type="match status" value="1"/>
</dbReference>
<dbReference type="Proteomes" id="UP000061135">
    <property type="component" value="Chromosome"/>
</dbReference>